<dbReference type="Proteomes" id="UP000031036">
    <property type="component" value="Unassembled WGS sequence"/>
</dbReference>
<proteinExistence type="predicted"/>
<organism evidence="1 2">
    <name type="scientific">Toxocara canis</name>
    <name type="common">Canine roundworm</name>
    <dbReference type="NCBI Taxonomy" id="6265"/>
    <lineage>
        <taxon>Eukaryota</taxon>
        <taxon>Metazoa</taxon>
        <taxon>Ecdysozoa</taxon>
        <taxon>Nematoda</taxon>
        <taxon>Chromadorea</taxon>
        <taxon>Rhabditida</taxon>
        <taxon>Spirurina</taxon>
        <taxon>Ascaridomorpha</taxon>
        <taxon>Ascaridoidea</taxon>
        <taxon>Toxocaridae</taxon>
        <taxon>Toxocara</taxon>
    </lineage>
</organism>
<evidence type="ECO:0000313" key="1">
    <source>
        <dbReference type="EMBL" id="KHN84188.1"/>
    </source>
</evidence>
<gene>
    <name evidence="1" type="ORF">Tcan_09519</name>
</gene>
<reference evidence="1 2" key="1">
    <citation type="submission" date="2014-11" db="EMBL/GenBank/DDBJ databases">
        <title>Genetic blueprint of the zoonotic pathogen Toxocara canis.</title>
        <authorList>
            <person name="Zhu X.-Q."/>
            <person name="Korhonen P.K."/>
            <person name="Cai H."/>
            <person name="Young N.D."/>
            <person name="Nejsum P."/>
            <person name="von Samson-Himmelstjerna G."/>
            <person name="Boag P.R."/>
            <person name="Tan P."/>
            <person name="Li Q."/>
            <person name="Min J."/>
            <person name="Yang Y."/>
            <person name="Wang X."/>
            <person name="Fang X."/>
            <person name="Hall R.S."/>
            <person name="Hofmann A."/>
            <person name="Sternberg P.W."/>
            <person name="Jex A.R."/>
            <person name="Gasser R.B."/>
        </authorList>
    </citation>
    <scope>NUCLEOTIDE SEQUENCE [LARGE SCALE GENOMIC DNA]</scope>
    <source>
        <strain evidence="1">PN_DK_2014</strain>
    </source>
</reference>
<sequence>MITQGLPQQKRINLRIRRVGYLEQKAIFLRNLLVPASMVGGSLSFGSRFSTIGRHEATDASEPRYLHVLLNMANTDWYVIAKLNRRMRSSNGPLIDSAHFIPCRVVHVFVYVESQIKRV</sequence>
<keyword evidence="2" id="KW-1185">Reference proteome</keyword>
<accession>A0A0B2VRE4</accession>
<evidence type="ECO:0000313" key="2">
    <source>
        <dbReference type="Proteomes" id="UP000031036"/>
    </source>
</evidence>
<dbReference type="AlphaFoldDB" id="A0A0B2VRE4"/>
<protein>
    <submittedName>
        <fullName evidence="1">Uncharacterized protein</fullName>
    </submittedName>
</protein>
<dbReference type="EMBL" id="JPKZ01001038">
    <property type="protein sequence ID" value="KHN84188.1"/>
    <property type="molecule type" value="Genomic_DNA"/>
</dbReference>
<comment type="caution">
    <text evidence="1">The sequence shown here is derived from an EMBL/GenBank/DDBJ whole genome shotgun (WGS) entry which is preliminary data.</text>
</comment>
<name>A0A0B2VRE4_TOXCA</name>